<evidence type="ECO:0000259" key="15">
    <source>
        <dbReference type="PROSITE" id="PS50109"/>
    </source>
</evidence>
<comment type="subcellular location">
    <subcellularLocation>
        <location evidence="2">Cell membrane</location>
        <topology evidence="2">Multi-pass membrane protein</topology>
    </subcellularLocation>
</comment>
<dbReference type="OrthoDB" id="9792991at2"/>
<dbReference type="SMART" id="SM00387">
    <property type="entry name" value="HATPase_c"/>
    <property type="match status" value="1"/>
</dbReference>
<proteinExistence type="predicted"/>
<keyword evidence="5" id="KW-0597">Phosphoprotein</keyword>
<keyword evidence="17" id="KW-1185">Reference proteome</keyword>
<evidence type="ECO:0000256" key="7">
    <source>
        <dbReference type="ARBA" id="ARBA00022692"/>
    </source>
</evidence>
<dbReference type="CDD" id="cd00082">
    <property type="entry name" value="HisKA"/>
    <property type="match status" value="1"/>
</dbReference>
<dbReference type="Pfam" id="PF02518">
    <property type="entry name" value="HATPase_c"/>
    <property type="match status" value="1"/>
</dbReference>
<dbReference type="PANTHER" id="PTHR45528">
    <property type="entry name" value="SENSOR HISTIDINE KINASE CPXA"/>
    <property type="match status" value="1"/>
</dbReference>
<dbReference type="GO" id="GO:0005524">
    <property type="term" value="F:ATP binding"/>
    <property type="evidence" value="ECO:0007669"/>
    <property type="project" value="UniProtKB-KW"/>
</dbReference>
<feature type="transmembrane region" description="Helical" evidence="14">
    <location>
        <begin position="336"/>
        <end position="360"/>
    </location>
</feature>
<keyword evidence="6" id="KW-0808">Transferase</keyword>
<keyword evidence="4" id="KW-1003">Cell membrane</keyword>
<evidence type="ECO:0000256" key="8">
    <source>
        <dbReference type="ARBA" id="ARBA00022741"/>
    </source>
</evidence>
<name>A0A1M6QJS9_9CLOT</name>
<dbReference type="PANTHER" id="PTHR45528:SF1">
    <property type="entry name" value="SENSOR HISTIDINE KINASE CPXA"/>
    <property type="match status" value="1"/>
</dbReference>
<dbReference type="Gene3D" id="1.10.287.130">
    <property type="match status" value="1"/>
</dbReference>
<gene>
    <name evidence="16" type="ORF">SAMN02745248_02025</name>
</gene>
<dbReference type="PROSITE" id="PS50109">
    <property type="entry name" value="HIS_KIN"/>
    <property type="match status" value="1"/>
</dbReference>
<keyword evidence="13 14" id="KW-0472">Membrane</keyword>
<evidence type="ECO:0000256" key="13">
    <source>
        <dbReference type="ARBA" id="ARBA00023136"/>
    </source>
</evidence>
<keyword evidence="11 14" id="KW-1133">Transmembrane helix</keyword>
<evidence type="ECO:0000256" key="1">
    <source>
        <dbReference type="ARBA" id="ARBA00000085"/>
    </source>
</evidence>
<evidence type="ECO:0000256" key="4">
    <source>
        <dbReference type="ARBA" id="ARBA00022475"/>
    </source>
</evidence>
<dbReference type="GO" id="GO:0000155">
    <property type="term" value="F:phosphorelay sensor kinase activity"/>
    <property type="evidence" value="ECO:0007669"/>
    <property type="project" value="InterPro"/>
</dbReference>
<evidence type="ECO:0000256" key="14">
    <source>
        <dbReference type="SAM" id="Phobius"/>
    </source>
</evidence>
<dbReference type="STRING" id="1121331.SAMN02745248_02025"/>
<keyword evidence="7 14" id="KW-0812">Transmembrane</keyword>
<evidence type="ECO:0000313" key="16">
    <source>
        <dbReference type="EMBL" id="SHK20418.1"/>
    </source>
</evidence>
<dbReference type="Proteomes" id="UP000183952">
    <property type="component" value="Unassembled WGS sequence"/>
</dbReference>
<evidence type="ECO:0000313" key="17">
    <source>
        <dbReference type="Proteomes" id="UP000183952"/>
    </source>
</evidence>
<reference evidence="16 17" key="1">
    <citation type="submission" date="2016-11" db="EMBL/GenBank/DDBJ databases">
        <authorList>
            <person name="Jaros S."/>
            <person name="Januszkiewicz K."/>
            <person name="Wedrychowicz H."/>
        </authorList>
    </citation>
    <scope>NUCLEOTIDE SEQUENCE [LARGE SCALE GENOMIC DNA]</scope>
    <source>
        <strain evidence="16 17">DSM 3090</strain>
    </source>
</reference>
<feature type="transmembrane region" description="Helical" evidence="14">
    <location>
        <begin position="203"/>
        <end position="225"/>
    </location>
</feature>
<sequence>MLDIKSKDKISRVISNFLIMLLIFSVSIGVVYSGKFIKEDVAKRHVTNIFEEPKIVDYMKTATYSIYYNMHNGDGGNQKTPSEVFLDKTALQSQYDADYIKHASGIVDINIYGNDNFLSTSIMNLDYYAKDNEGTSIQKRGNEKLGELLKEKQDNNIIQQLNSEYQFYIALNYDENGAVSFGSIHGAKPEIVMDMMRVNDLNIIFMGYGSYVFPVNNTSVVYGVLKDLKYKDSITHYTDQLNGSLYANESMKYLIPALVFVLLCAIVIPYRYSERLKIFKLMRRVPIEILMVMLGLLMAAYALFVLVMCKKIDGSLFSVLNEIFLNANMARISEGIISIGFAFTLLLFTFLFVVLVKYIFQVGIKKYFKEHCLLFIVFSAVGRGIRKVGHTLSNVDLKDKNTKKLLTILGINLIIMIFISSIWFFGIFIAIIYTGFLYYIMEKKIKEIRKNYNTLLEATDSMGDGQLDIELEDDIGPFNSMRDELKNVQKGFKKAVDEEVKSQRMKTELISNVSHDLKTPLTSIITYVDLLKGNNISEEERKEYLDTVDKKSQRLKYLIEDLFEVTKASSGNMTLNVDNIDIVSLIKETLVELEDKIKEADLNIKMKFPEEKLILSLDGQRTFRVFDNLVSNICKYALHGSRVYIDVVDLDDIVQIEMKNISAEEMNFDAQEILERFQRGDKSRNTDGTGLGLAIAKSFVELQGGHFEIQIDGDLFKVTINFKK</sequence>
<feature type="domain" description="Histidine kinase" evidence="15">
    <location>
        <begin position="512"/>
        <end position="724"/>
    </location>
</feature>
<dbReference type="Gene3D" id="3.30.565.10">
    <property type="entry name" value="Histidine kinase-like ATPase, C-terminal domain"/>
    <property type="match status" value="1"/>
</dbReference>
<evidence type="ECO:0000256" key="6">
    <source>
        <dbReference type="ARBA" id="ARBA00022679"/>
    </source>
</evidence>
<dbReference type="FunFam" id="1.10.287.130:FF:000008">
    <property type="entry name" value="Two-component sensor histidine kinase"/>
    <property type="match status" value="1"/>
</dbReference>
<dbReference type="InterPro" id="IPR003661">
    <property type="entry name" value="HisK_dim/P_dom"/>
</dbReference>
<evidence type="ECO:0000256" key="11">
    <source>
        <dbReference type="ARBA" id="ARBA00022989"/>
    </source>
</evidence>
<keyword evidence="8" id="KW-0547">Nucleotide-binding</keyword>
<evidence type="ECO:0000256" key="10">
    <source>
        <dbReference type="ARBA" id="ARBA00022840"/>
    </source>
</evidence>
<protein>
    <recommendedName>
        <fullName evidence="3">histidine kinase</fullName>
        <ecNumber evidence="3">2.7.13.3</ecNumber>
    </recommendedName>
</protein>
<dbReference type="EMBL" id="FRAD01000017">
    <property type="protein sequence ID" value="SHK20418.1"/>
    <property type="molecule type" value="Genomic_DNA"/>
</dbReference>
<dbReference type="AlphaFoldDB" id="A0A1M6QJS9"/>
<feature type="transmembrane region" description="Helical" evidence="14">
    <location>
        <begin position="253"/>
        <end position="273"/>
    </location>
</feature>
<dbReference type="InterPro" id="IPR050398">
    <property type="entry name" value="HssS/ArlS-like"/>
</dbReference>
<dbReference type="InterPro" id="IPR036890">
    <property type="entry name" value="HATPase_C_sf"/>
</dbReference>
<dbReference type="SUPFAM" id="SSF47384">
    <property type="entry name" value="Homodimeric domain of signal transducing histidine kinase"/>
    <property type="match status" value="1"/>
</dbReference>
<keyword evidence="9 16" id="KW-0418">Kinase</keyword>
<dbReference type="InterPro" id="IPR003594">
    <property type="entry name" value="HATPase_dom"/>
</dbReference>
<evidence type="ECO:0000256" key="2">
    <source>
        <dbReference type="ARBA" id="ARBA00004651"/>
    </source>
</evidence>
<accession>A0A1M6QJS9</accession>
<keyword evidence="10" id="KW-0067">ATP-binding</keyword>
<dbReference type="EC" id="2.7.13.3" evidence="3"/>
<evidence type="ECO:0000256" key="12">
    <source>
        <dbReference type="ARBA" id="ARBA00023012"/>
    </source>
</evidence>
<dbReference type="InterPro" id="IPR005467">
    <property type="entry name" value="His_kinase_dom"/>
</dbReference>
<comment type="catalytic activity">
    <reaction evidence="1">
        <text>ATP + protein L-histidine = ADP + protein N-phospho-L-histidine.</text>
        <dbReference type="EC" id="2.7.13.3"/>
    </reaction>
</comment>
<dbReference type="SUPFAM" id="SSF55874">
    <property type="entry name" value="ATPase domain of HSP90 chaperone/DNA topoisomerase II/histidine kinase"/>
    <property type="match status" value="1"/>
</dbReference>
<feature type="transmembrane region" description="Helical" evidence="14">
    <location>
        <begin position="285"/>
        <end position="308"/>
    </location>
</feature>
<evidence type="ECO:0000256" key="3">
    <source>
        <dbReference type="ARBA" id="ARBA00012438"/>
    </source>
</evidence>
<dbReference type="InterPro" id="IPR036097">
    <property type="entry name" value="HisK_dim/P_sf"/>
</dbReference>
<dbReference type="GO" id="GO:0005886">
    <property type="term" value="C:plasma membrane"/>
    <property type="evidence" value="ECO:0007669"/>
    <property type="project" value="UniProtKB-SubCell"/>
</dbReference>
<keyword evidence="12" id="KW-0902">Two-component regulatory system</keyword>
<evidence type="ECO:0000256" key="5">
    <source>
        <dbReference type="ARBA" id="ARBA00022553"/>
    </source>
</evidence>
<dbReference type="SMART" id="SM00388">
    <property type="entry name" value="HisKA"/>
    <property type="match status" value="1"/>
</dbReference>
<evidence type="ECO:0000256" key="9">
    <source>
        <dbReference type="ARBA" id="ARBA00022777"/>
    </source>
</evidence>
<organism evidence="16 17">
    <name type="scientific">Hathewaya proteolytica DSM 3090</name>
    <dbReference type="NCBI Taxonomy" id="1121331"/>
    <lineage>
        <taxon>Bacteria</taxon>
        <taxon>Bacillati</taxon>
        <taxon>Bacillota</taxon>
        <taxon>Clostridia</taxon>
        <taxon>Eubacteriales</taxon>
        <taxon>Clostridiaceae</taxon>
        <taxon>Hathewaya</taxon>
    </lineage>
</organism>
<feature type="transmembrane region" description="Helical" evidence="14">
    <location>
        <begin position="13"/>
        <end position="34"/>
    </location>
</feature>
<feature type="transmembrane region" description="Helical" evidence="14">
    <location>
        <begin position="409"/>
        <end position="440"/>
    </location>
</feature>
<dbReference type="Pfam" id="PF00512">
    <property type="entry name" value="HisKA"/>
    <property type="match status" value="1"/>
</dbReference>